<feature type="transmembrane region" description="Helical" evidence="2">
    <location>
        <begin position="324"/>
        <end position="343"/>
    </location>
</feature>
<dbReference type="Pfam" id="PF13365">
    <property type="entry name" value="Trypsin_2"/>
    <property type="match status" value="1"/>
</dbReference>
<proteinExistence type="predicted"/>
<dbReference type="GO" id="GO:0004252">
    <property type="term" value="F:serine-type endopeptidase activity"/>
    <property type="evidence" value="ECO:0007669"/>
    <property type="project" value="InterPro"/>
</dbReference>
<evidence type="ECO:0000313" key="5">
    <source>
        <dbReference type="Proteomes" id="UP000241167"/>
    </source>
</evidence>
<keyword evidence="3" id="KW-0732">Signal</keyword>
<reference evidence="4 5" key="1">
    <citation type="submission" date="2018-03" db="EMBL/GenBank/DDBJ databases">
        <title>The draft genome of Sphingosinicella sp. GL-C-18.</title>
        <authorList>
            <person name="Liu L."/>
            <person name="Li L."/>
            <person name="Liang L."/>
            <person name="Zhang X."/>
            <person name="Wang T."/>
        </authorList>
    </citation>
    <scope>NUCLEOTIDE SEQUENCE [LARGE SCALE GENOMIC DNA]</scope>
    <source>
        <strain evidence="4 5">GL-C-18</strain>
    </source>
</reference>
<protein>
    <submittedName>
        <fullName evidence="4">Serine protease</fullName>
    </submittedName>
</protein>
<dbReference type="PRINTS" id="PR00834">
    <property type="entry name" value="PROTEASES2C"/>
</dbReference>
<dbReference type="Gene3D" id="2.40.10.10">
    <property type="entry name" value="Trypsin-like serine proteases"/>
    <property type="match status" value="2"/>
</dbReference>
<sequence length="505" mass="53429">MARILLFFAAQLALVFGAASPARADDISASARSVVRVVVIAVDGEEVVGFGHGSGFAVSGNRVVTNAHVVALAAENPENVAVGVVPSEGSKSYGARLVAYDAAHDLALLELTEGSLPPAALYMGPFAEGGNVVALGYPGNVDLATAQSANDYITPQAPTRSAGNYSNDRQVDGIRALLHTANIARGNSGGPLLDTCGRIVGVNTFITRGEEGDAPFGFAIANSEVATFLRGAKQPFSAVTSPCVSMEDRLNAERSREEQEKARAEAIETRARDKAEQAALAKAQAENEDLRENRLAFAIVLGVLSLAAFGGAGLMAYKDRMRPAMLFVGGGALLLVGATFAFLSRPARDDLHIRPDAAIETSDAKAGISEATGKSVCKLVENRSRVTVSSTDDVALDWAPGGCMNGRTQYARAGNVWRRILVPNGEATVSVLEYTPSRSEYVVTRYLMSQEAMAEVRRLREGINIKACSADEESRAILGDRQDTIRSSLPQLPNERLVYQCGPAD</sequence>
<keyword evidence="4" id="KW-0645">Protease</keyword>
<feature type="signal peptide" evidence="3">
    <location>
        <begin position="1"/>
        <end position="24"/>
    </location>
</feature>
<keyword evidence="2" id="KW-1133">Transmembrane helix</keyword>
<evidence type="ECO:0000256" key="3">
    <source>
        <dbReference type="SAM" id="SignalP"/>
    </source>
</evidence>
<feature type="chain" id="PRO_5015184799" evidence="3">
    <location>
        <begin position="25"/>
        <end position="505"/>
    </location>
</feature>
<evidence type="ECO:0000256" key="1">
    <source>
        <dbReference type="SAM" id="Coils"/>
    </source>
</evidence>
<gene>
    <name evidence="4" type="ORF">C7I55_04160</name>
</gene>
<dbReference type="PANTHER" id="PTHR43019:SF23">
    <property type="entry name" value="PROTEASE DO-LIKE 5, CHLOROPLASTIC"/>
    <property type="match status" value="1"/>
</dbReference>
<dbReference type="InterPro" id="IPR009003">
    <property type="entry name" value="Peptidase_S1_PA"/>
</dbReference>
<comment type="caution">
    <text evidence="4">The sequence shown here is derived from an EMBL/GenBank/DDBJ whole genome shotgun (WGS) entry which is preliminary data.</text>
</comment>
<dbReference type="PANTHER" id="PTHR43019">
    <property type="entry name" value="SERINE ENDOPROTEASE DEGS"/>
    <property type="match status" value="1"/>
</dbReference>
<feature type="transmembrane region" description="Helical" evidence="2">
    <location>
        <begin position="295"/>
        <end position="317"/>
    </location>
</feature>
<feature type="coiled-coil region" evidence="1">
    <location>
        <begin position="247"/>
        <end position="293"/>
    </location>
</feature>
<accession>A0A2P7R025</accession>
<dbReference type="InterPro" id="IPR001940">
    <property type="entry name" value="Peptidase_S1C"/>
</dbReference>
<dbReference type="GO" id="GO:0006508">
    <property type="term" value="P:proteolysis"/>
    <property type="evidence" value="ECO:0007669"/>
    <property type="project" value="UniProtKB-KW"/>
</dbReference>
<dbReference type="RefSeq" id="WP_106511575.1">
    <property type="nucleotide sequence ID" value="NZ_PXYI01000001.1"/>
</dbReference>
<organism evidence="4 5">
    <name type="scientific">Allosphingosinicella deserti</name>
    <dbReference type="NCBI Taxonomy" id="2116704"/>
    <lineage>
        <taxon>Bacteria</taxon>
        <taxon>Pseudomonadati</taxon>
        <taxon>Pseudomonadota</taxon>
        <taxon>Alphaproteobacteria</taxon>
        <taxon>Sphingomonadales</taxon>
        <taxon>Sphingomonadaceae</taxon>
        <taxon>Allosphingosinicella</taxon>
    </lineage>
</organism>
<dbReference type="AlphaFoldDB" id="A0A2P7R025"/>
<keyword evidence="2" id="KW-0472">Membrane</keyword>
<keyword evidence="1" id="KW-0175">Coiled coil</keyword>
<evidence type="ECO:0000256" key="2">
    <source>
        <dbReference type="SAM" id="Phobius"/>
    </source>
</evidence>
<name>A0A2P7R025_9SPHN</name>
<keyword evidence="2" id="KW-0812">Transmembrane</keyword>
<dbReference type="InterPro" id="IPR043504">
    <property type="entry name" value="Peptidase_S1_PA_chymotrypsin"/>
</dbReference>
<evidence type="ECO:0000313" key="4">
    <source>
        <dbReference type="EMBL" id="PSJ43553.1"/>
    </source>
</evidence>
<keyword evidence="4" id="KW-0378">Hydrolase</keyword>
<dbReference type="OrthoDB" id="9766361at2"/>
<keyword evidence="5" id="KW-1185">Reference proteome</keyword>
<dbReference type="EMBL" id="PXYI01000001">
    <property type="protein sequence ID" value="PSJ43553.1"/>
    <property type="molecule type" value="Genomic_DNA"/>
</dbReference>
<dbReference type="SUPFAM" id="SSF50494">
    <property type="entry name" value="Trypsin-like serine proteases"/>
    <property type="match status" value="1"/>
</dbReference>
<dbReference type="Proteomes" id="UP000241167">
    <property type="component" value="Unassembled WGS sequence"/>
</dbReference>